<evidence type="ECO:0000256" key="5">
    <source>
        <dbReference type="ARBA" id="ARBA00023065"/>
    </source>
</evidence>
<keyword evidence="10" id="KW-1185">Reference proteome</keyword>
<dbReference type="Proteomes" id="UP000637513">
    <property type="component" value="Unassembled WGS sequence"/>
</dbReference>
<feature type="transmembrane region" description="Helical" evidence="8">
    <location>
        <begin position="133"/>
        <end position="156"/>
    </location>
</feature>
<dbReference type="EMBL" id="JACRSW010000031">
    <property type="protein sequence ID" value="MBC8557714.1"/>
    <property type="molecule type" value="Genomic_DNA"/>
</dbReference>
<dbReference type="Pfam" id="PF02659">
    <property type="entry name" value="Mntp"/>
    <property type="match status" value="1"/>
</dbReference>
<dbReference type="PANTHER" id="PTHR35529:SF1">
    <property type="entry name" value="MANGANESE EFFLUX PUMP MNTP-RELATED"/>
    <property type="match status" value="1"/>
</dbReference>
<name>A0ABR7MV91_9FIRM</name>
<evidence type="ECO:0000256" key="2">
    <source>
        <dbReference type="ARBA" id="ARBA00022475"/>
    </source>
</evidence>
<keyword evidence="1 8" id="KW-0813">Transport</keyword>
<comment type="caution">
    <text evidence="9">The sequence shown here is derived from an EMBL/GenBank/DDBJ whole genome shotgun (WGS) entry which is preliminary data.</text>
</comment>
<reference evidence="9 10" key="1">
    <citation type="submission" date="2020-08" db="EMBL/GenBank/DDBJ databases">
        <title>Genome public.</title>
        <authorList>
            <person name="Liu C."/>
            <person name="Sun Q."/>
        </authorList>
    </citation>
    <scope>NUCLEOTIDE SEQUENCE [LARGE SCALE GENOMIC DNA]</scope>
    <source>
        <strain evidence="9 10">BX3</strain>
    </source>
</reference>
<keyword evidence="7 8" id="KW-0464">Manganese</keyword>
<evidence type="ECO:0000313" key="10">
    <source>
        <dbReference type="Proteomes" id="UP000637513"/>
    </source>
</evidence>
<feature type="transmembrane region" description="Helical" evidence="8">
    <location>
        <begin position="70"/>
        <end position="86"/>
    </location>
</feature>
<accession>A0ABR7MV91</accession>
<organism evidence="9 10">
    <name type="scientific">Jutongia hominis</name>
    <dbReference type="NCBI Taxonomy" id="2763664"/>
    <lineage>
        <taxon>Bacteria</taxon>
        <taxon>Bacillati</taxon>
        <taxon>Bacillota</taxon>
        <taxon>Clostridia</taxon>
        <taxon>Lachnospirales</taxon>
        <taxon>Lachnospiraceae</taxon>
        <taxon>Jutongia</taxon>
    </lineage>
</organism>
<comment type="function">
    <text evidence="8">Probably functions as a manganese efflux pump.</text>
</comment>
<feature type="transmembrane region" description="Helical" evidence="8">
    <location>
        <begin position="35"/>
        <end position="58"/>
    </location>
</feature>
<feature type="transmembrane region" description="Helical" evidence="8">
    <location>
        <begin position="168"/>
        <end position="188"/>
    </location>
</feature>
<keyword evidence="6 8" id="KW-0472">Membrane</keyword>
<dbReference type="RefSeq" id="WP_249305044.1">
    <property type="nucleotide sequence ID" value="NZ_JACRSW010000031.1"/>
</dbReference>
<dbReference type="InterPro" id="IPR003810">
    <property type="entry name" value="Mntp/YtaF"/>
</dbReference>
<keyword evidence="2 8" id="KW-1003">Cell membrane</keyword>
<gene>
    <name evidence="8" type="primary">mntP</name>
    <name evidence="9" type="ORF">H8700_08340</name>
</gene>
<keyword evidence="4 8" id="KW-1133">Transmembrane helix</keyword>
<feature type="transmembrane region" description="Helical" evidence="8">
    <location>
        <begin position="6"/>
        <end position="23"/>
    </location>
</feature>
<comment type="similarity">
    <text evidence="8">Belongs to the MntP (TC 9.B.29) family.</text>
</comment>
<proteinExistence type="inferred from homology"/>
<evidence type="ECO:0000256" key="1">
    <source>
        <dbReference type="ARBA" id="ARBA00022448"/>
    </source>
</evidence>
<dbReference type="PANTHER" id="PTHR35529">
    <property type="entry name" value="MANGANESE EFFLUX PUMP MNTP-RELATED"/>
    <property type="match status" value="1"/>
</dbReference>
<feature type="transmembrane region" description="Helical" evidence="8">
    <location>
        <begin position="107"/>
        <end position="127"/>
    </location>
</feature>
<protein>
    <recommendedName>
        <fullName evidence="8">Putative manganese efflux pump MntP</fullName>
    </recommendedName>
</protein>
<dbReference type="InterPro" id="IPR022929">
    <property type="entry name" value="Put_MntP"/>
</dbReference>
<evidence type="ECO:0000256" key="8">
    <source>
        <dbReference type="HAMAP-Rule" id="MF_01521"/>
    </source>
</evidence>
<keyword evidence="5 8" id="KW-0406">Ion transport</keyword>
<evidence type="ECO:0000256" key="3">
    <source>
        <dbReference type="ARBA" id="ARBA00022692"/>
    </source>
</evidence>
<comment type="subcellular location">
    <subcellularLocation>
        <location evidence="8">Cell membrane</location>
        <topology evidence="8">Multi-pass membrane protein</topology>
    </subcellularLocation>
</comment>
<evidence type="ECO:0000313" key="9">
    <source>
        <dbReference type="EMBL" id="MBC8557714.1"/>
    </source>
</evidence>
<evidence type="ECO:0000256" key="6">
    <source>
        <dbReference type="ARBA" id="ARBA00023136"/>
    </source>
</evidence>
<evidence type="ECO:0000256" key="4">
    <source>
        <dbReference type="ARBA" id="ARBA00022989"/>
    </source>
</evidence>
<dbReference type="HAMAP" id="MF_01521">
    <property type="entry name" value="MntP_pump"/>
    <property type="match status" value="1"/>
</dbReference>
<sequence>MSIIELLLIGIGLSMDAFAVSVCKGLGMTKLNKKNAFLIALFFGGFQALMPWLGWFIGSRFQKYIEQFDHWIAFGLLVFIGGQMIYESLKEKDEVETEGDQLDIGQLFLMAIATSIDALAIGVTFALLPGVNIWTSIALIGCTTFMISFAGVGIGFRFGNKYEKKAQIVGGVILIVLGIKILLEHLGVLPF</sequence>
<evidence type="ECO:0000256" key="7">
    <source>
        <dbReference type="ARBA" id="ARBA00023211"/>
    </source>
</evidence>
<keyword evidence="3 8" id="KW-0812">Transmembrane</keyword>